<gene>
    <name evidence="4" type="ORF">CUNI_LOCUS21251</name>
</gene>
<evidence type="ECO:0000313" key="5">
    <source>
        <dbReference type="Proteomes" id="UP000678393"/>
    </source>
</evidence>
<name>A0A8S4A1D3_9EUPU</name>
<dbReference type="EMBL" id="CAJHNH020008449">
    <property type="protein sequence ID" value="CAG5135693.1"/>
    <property type="molecule type" value="Genomic_DNA"/>
</dbReference>
<feature type="region of interest" description="Disordered" evidence="2">
    <location>
        <begin position="1"/>
        <end position="29"/>
    </location>
</feature>
<evidence type="ECO:0000256" key="1">
    <source>
        <dbReference type="SAM" id="Coils"/>
    </source>
</evidence>
<feature type="compositionally biased region" description="Basic and acidic residues" evidence="2">
    <location>
        <begin position="18"/>
        <end position="29"/>
    </location>
</feature>
<dbReference type="OrthoDB" id="6144270at2759"/>
<evidence type="ECO:0000256" key="2">
    <source>
        <dbReference type="SAM" id="MobiDB-lite"/>
    </source>
</evidence>
<feature type="compositionally biased region" description="Basic residues" evidence="2">
    <location>
        <begin position="1"/>
        <end position="17"/>
    </location>
</feature>
<evidence type="ECO:0000259" key="3">
    <source>
        <dbReference type="PROSITE" id="PS50017"/>
    </source>
</evidence>
<dbReference type="InterPro" id="IPR000488">
    <property type="entry name" value="Death_dom"/>
</dbReference>
<dbReference type="Gene3D" id="1.10.533.10">
    <property type="entry name" value="Death Domain, Fas"/>
    <property type="match status" value="1"/>
</dbReference>
<keyword evidence="5" id="KW-1185">Reference proteome</keyword>
<feature type="non-terminal residue" evidence="4">
    <location>
        <position position="1"/>
    </location>
</feature>
<sequence>MTHRERRSVSLGRHKDRGSRDHAKPIEDDLSTRHNISNFLLTLQRIQASEEENRLLRKENDLLRQRARSYRMSSASSSDQTTILPDAEDDIIAADVKRNSLIFVGDSSPTSPEHAALEAQYNKLQEDFKMVKDFLKHLFQHALSIPSSDGYENSYKDGKDRENTDINTYNPLKSKQLERSLEDIHGQISQLRNSQEHQQVKMEQVQQALDNVLCQSSVRNDVTMRIVRQQDKVKELTRYCNFLEAQLMALSISLRQAEEKVRQTAEIGQTLNNFAQTNSKHLKGNTKDEICRVAEQLTYLGQRKSSCACKIVAVNKLVNHLTVAANQRQTLIDCKPPADVIDTMSKLERLIGSDWHRLGRMLGLNPDCLDDIGKFTNFDLTSRAEKVITTWARLTRGANMEGLRQGLDKMDRDILLVT</sequence>
<proteinExistence type="predicted"/>
<dbReference type="GO" id="GO:0007165">
    <property type="term" value="P:signal transduction"/>
    <property type="evidence" value="ECO:0007669"/>
    <property type="project" value="InterPro"/>
</dbReference>
<protein>
    <recommendedName>
        <fullName evidence="3">Death domain-containing protein</fullName>
    </recommendedName>
</protein>
<dbReference type="Proteomes" id="UP000678393">
    <property type="component" value="Unassembled WGS sequence"/>
</dbReference>
<dbReference type="PROSITE" id="PS50017">
    <property type="entry name" value="DEATH_DOMAIN"/>
    <property type="match status" value="1"/>
</dbReference>
<dbReference type="AlphaFoldDB" id="A0A8S4A1D3"/>
<dbReference type="SUPFAM" id="SSF47986">
    <property type="entry name" value="DEATH domain"/>
    <property type="match status" value="1"/>
</dbReference>
<feature type="coiled-coil region" evidence="1">
    <location>
        <begin position="226"/>
        <end position="260"/>
    </location>
</feature>
<evidence type="ECO:0000313" key="4">
    <source>
        <dbReference type="EMBL" id="CAG5135693.1"/>
    </source>
</evidence>
<dbReference type="CDD" id="cd01670">
    <property type="entry name" value="Death"/>
    <property type="match status" value="1"/>
</dbReference>
<comment type="caution">
    <text evidence="4">The sequence shown here is derived from an EMBL/GenBank/DDBJ whole genome shotgun (WGS) entry which is preliminary data.</text>
</comment>
<keyword evidence="1" id="KW-0175">Coiled coil</keyword>
<reference evidence="4" key="1">
    <citation type="submission" date="2021-04" db="EMBL/GenBank/DDBJ databases">
        <authorList>
            <consortium name="Molecular Ecology Group"/>
        </authorList>
    </citation>
    <scope>NUCLEOTIDE SEQUENCE</scope>
</reference>
<accession>A0A8S4A1D3</accession>
<organism evidence="4 5">
    <name type="scientific">Candidula unifasciata</name>
    <dbReference type="NCBI Taxonomy" id="100452"/>
    <lineage>
        <taxon>Eukaryota</taxon>
        <taxon>Metazoa</taxon>
        <taxon>Spiralia</taxon>
        <taxon>Lophotrochozoa</taxon>
        <taxon>Mollusca</taxon>
        <taxon>Gastropoda</taxon>
        <taxon>Heterobranchia</taxon>
        <taxon>Euthyneura</taxon>
        <taxon>Panpulmonata</taxon>
        <taxon>Eupulmonata</taxon>
        <taxon>Stylommatophora</taxon>
        <taxon>Helicina</taxon>
        <taxon>Helicoidea</taxon>
        <taxon>Geomitridae</taxon>
        <taxon>Candidula</taxon>
    </lineage>
</organism>
<dbReference type="Pfam" id="PF00531">
    <property type="entry name" value="Death"/>
    <property type="match status" value="1"/>
</dbReference>
<feature type="domain" description="Death" evidence="3">
    <location>
        <begin position="351"/>
        <end position="418"/>
    </location>
</feature>
<dbReference type="InterPro" id="IPR011029">
    <property type="entry name" value="DEATH-like_dom_sf"/>
</dbReference>